<evidence type="ECO:0000313" key="2">
    <source>
        <dbReference type="EMBL" id="OAA61053.1"/>
    </source>
</evidence>
<comment type="caution">
    <text evidence="2">The sequence shown here is derived from an EMBL/GenBank/DDBJ whole genome shotgun (WGS) entry which is preliminary data.</text>
</comment>
<feature type="compositionally biased region" description="Acidic residues" evidence="1">
    <location>
        <begin position="382"/>
        <end position="404"/>
    </location>
</feature>
<dbReference type="Gene3D" id="3.40.30.10">
    <property type="entry name" value="Glutaredoxin"/>
    <property type="match status" value="1"/>
</dbReference>
<organism evidence="2 3">
    <name type="scientific">Niveomyces insectorum RCEF 264</name>
    <dbReference type="NCBI Taxonomy" id="1081102"/>
    <lineage>
        <taxon>Eukaryota</taxon>
        <taxon>Fungi</taxon>
        <taxon>Dikarya</taxon>
        <taxon>Ascomycota</taxon>
        <taxon>Pezizomycotina</taxon>
        <taxon>Sordariomycetes</taxon>
        <taxon>Hypocreomycetidae</taxon>
        <taxon>Hypocreales</taxon>
        <taxon>Cordycipitaceae</taxon>
        <taxon>Niveomyces</taxon>
    </lineage>
</organism>
<keyword evidence="3" id="KW-1185">Reference proteome</keyword>
<accession>A0A167TXH0</accession>
<gene>
    <name evidence="2" type="ORF">SPI_05077</name>
</gene>
<dbReference type="STRING" id="1081102.A0A167TXH0"/>
<feature type="compositionally biased region" description="Polar residues" evidence="1">
    <location>
        <begin position="406"/>
        <end position="417"/>
    </location>
</feature>
<feature type="compositionally biased region" description="Pro residues" evidence="1">
    <location>
        <begin position="151"/>
        <end position="164"/>
    </location>
</feature>
<dbReference type="AlphaFoldDB" id="A0A167TXH0"/>
<dbReference type="OrthoDB" id="9932926at2759"/>
<dbReference type="SUPFAM" id="SSF52833">
    <property type="entry name" value="Thioredoxin-like"/>
    <property type="match status" value="1"/>
</dbReference>
<dbReference type="Proteomes" id="UP000076874">
    <property type="component" value="Unassembled WGS sequence"/>
</dbReference>
<evidence type="ECO:0000256" key="1">
    <source>
        <dbReference type="SAM" id="MobiDB-lite"/>
    </source>
</evidence>
<feature type="compositionally biased region" description="Basic and acidic residues" evidence="1">
    <location>
        <begin position="278"/>
        <end position="291"/>
    </location>
</feature>
<name>A0A167TXH0_9HYPO</name>
<feature type="compositionally biased region" description="Acidic residues" evidence="1">
    <location>
        <begin position="292"/>
        <end position="319"/>
    </location>
</feature>
<sequence>MSTPYSTDPALYIYTSLTASSSHIVTATSRLETILRANRVPFKAVDLATDDKARILWGRRAGKDPDGRVRKLPGLVQEGLVLGDIVEIEDWNEYGELKQHVKLYYDEFTQPPISQKPPEPPVKRSAVNKPAVAAAAAAAATKAGSAAAAPAPAPAPPAPPPPPSSAAASKAATAKSAGTSTGPAGAAATTTSTTLPIRSIAEEAAAKANEVRLRSLRDKVNKSKAASAGEKTVESKGSAKDAVAEAKKVEDNKKKDESEEEDEDESEDESDEEEEKEEKEKDAKAAAKAETKEDDSEDDDDDDDEDDSDESDEEEEAEEDSKKTTAAAAQTSPPRKAAAAVPATPPTKPTGGKATTAPGLQSPTTGAWRGKSGNLAPAAAADDGESDSDEEDSDDNDDDGDGDGDQNNTGSKTTTRAAAQDLRRVLQSPTSTRWKPTDVEEPVTSLHGARVDSGLSATQIAAIEKEQAIKEEDDSDFDDEEGEEEEEEDDSDDDEEDESSEDEDEDAGKTKKETPAKAKAKAKPKDATT</sequence>
<protein>
    <submittedName>
        <fullName evidence="2">Thioredoxin-like fold protein</fullName>
    </submittedName>
</protein>
<evidence type="ECO:0000313" key="3">
    <source>
        <dbReference type="Proteomes" id="UP000076874"/>
    </source>
</evidence>
<dbReference type="EMBL" id="AZHD01000008">
    <property type="protein sequence ID" value="OAA61053.1"/>
    <property type="molecule type" value="Genomic_DNA"/>
</dbReference>
<dbReference type="InterPro" id="IPR036249">
    <property type="entry name" value="Thioredoxin-like_sf"/>
</dbReference>
<feature type="compositionally biased region" description="Acidic residues" evidence="1">
    <location>
        <begin position="471"/>
        <end position="506"/>
    </location>
</feature>
<feature type="compositionally biased region" description="Low complexity" evidence="1">
    <location>
        <begin position="349"/>
        <end position="359"/>
    </location>
</feature>
<feature type="compositionally biased region" description="Low complexity" evidence="1">
    <location>
        <begin position="324"/>
        <end position="342"/>
    </location>
</feature>
<reference evidence="2 3" key="1">
    <citation type="journal article" date="2016" name="Genome Biol. Evol.">
        <title>Divergent and convergent evolution of fungal pathogenicity.</title>
        <authorList>
            <person name="Shang Y."/>
            <person name="Xiao G."/>
            <person name="Zheng P."/>
            <person name="Cen K."/>
            <person name="Zhan S."/>
            <person name="Wang C."/>
        </authorList>
    </citation>
    <scope>NUCLEOTIDE SEQUENCE [LARGE SCALE GENOMIC DNA]</scope>
    <source>
        <strain evidence="2 3">RCEF 264</strain>
    </source>
</reference>
<feature type="compositionally biased region" description="Basic and acidic residues" evidence="1">
    <location>
        <begin position="507"/>
        <end position="516"/>
    </location>
</feature>
<feature type="compositionally biased region" description="Basic and acidic residues" evidence="1">
    <location>
        <begin position="200"/>
        <end position="221"/>
    </location>
</feature>
<feature type="region of interest" description="Disordered" evidence="1">
    <location>
        <begin position="148"/>
        <end position="529"/>
    </location>
</feature>
<feature type="compositionally biased region" description="Acidic residues" evidence="1">
    <location>
        <begin position="258"/>
        <end position="277"/>
    </location>
</feature>
<feature type="compositionally biased region" description="Basic and acidic residues" evidence="1">
    <location>
        <begin position="231"/>
        <end position="257"/>
    </location>
</feature>
<feature type="compositionally biased region" description="Low complexity" evidence="1">
    <location>
        <begin position="165"/>
        <end position="194"/>
    </location>
</feature>
<proteinExistence type="predicted"/>